<dbReference type="KEGG" id="ave:Arcve_0788"/>
<dbReference type="GeneID" id="10393891"/>
<feature type="transmembrane region" description="Helical" evidence="6">
    <location>
        <begin position="7"/>
        <end position="40"/>
    </location>
</feature>
<protein>
    <recommendedName>
        <fullName evidence="9">AI-2E family transporter</fullName>
    </recommendedName>
</protein>
<evidence type="ECO:0000256" key="6">
    <source>
        <dbReference type="SAM" id="Phobius"/>
    </source>
</evidence>
<evidence type="ECO:0000256" key="4">
    <source>
        <dbReference type="ARBA" id="ARBA00022989"/>
    </source>
</evidence>
<evidence type="ECO:0000256" key="5">
    <source>
        <dbReference type="ARBA" id="ARBA00023136"/>
    </source>
</evidence>
<feature type="transmembrane region" description="Helical" evidence="6">
    <location>
        <begin position="294"/>
        <end position="327"/>
    </location>
</feature>
<keyword evidence="8" id="KW-1185">Reference proteome</keyword>
<feature type="transmembrane region" description="Helical" evidence="6">
    <location>
        <begin position="137"/>
        <end position="160"/>
    </location>
</feature>
<feature type="transmembrane region" description="Helical" evidence="6">
    <location>
        <begin position="228"/>
        <end position="253"/>
    </location>
</feature>
<dbReference type="InterPro" id="IPR002549">
    <property type="entry name" value="AI-2E-like"/>
</dbReference>
<dbReference type="AlphaFoldDB" id="F2KRW3"/>
<evidence type="ECO:0000256" key="1">
    <source>
        <dbReference type="ARBA" id="ARBA00004141"/>
    </source>
</evidence>
<dbReference type="STRING" id="693661.Arcve_0788"/>
<keyword evidence="5 6" id="KW-0472">Membrane</keyword>
<dbReference type="PANTHER" id="PTHR21716">
    <property type="entry name" value="TRANSMEMBRANE PROTEIN"/>
    <property type="match status" value="1"/>
</dbReference>
<dbReference type="RefSeq" id="WP_013683476.1">
    <property type="nucleotide sequence ID" value="NC_015320.1"/>
</dbReference>
<evidence type="ECO:0008006" key="9">
    <source>
        <dbReference type="Google" id="ProtNLM"/>
    </source>
</evidence>
<evidence type="ECO:0000313" key="8">
    <source>
        <dbReference type="Proteomes" id="UP000008136"/>
    </source>
</evidence>
<comment type="subcellular location">
    <subcellularLocation>
        <location evidence="1">Membrane</location>
        <topology evidence="1">Multi-pass membrane protein</topology>
    </subcellularLocation>
</comment>
<organism evidence="7 8">
    <name type="scientific">Archaeoglobus veneficus (strain DSM 11195 / SNP6)</name>
    <dbReference type="NCBI Taxonomy" id="693661"/>
    <lineage>
        <taxon>Archaea</taxon>
        <taxon>Methanobacteriati</taxon>
        <taxon>Methanobacteriota</taxon>
        <taxon>Archaeoglobi</taxon>
        <taxon>Archaeoglobales</taxon>
        <taxon>Archaeoglobaceae</taxon>
        <taxon>Archaeoglobus</taxon>
    </lineage>
</organism>
<dbReference type="eggNOG" id="arCOG02642">
    <property type="taxonomic scope" value="Archaea"/>
</dbReference>
<keyword evidence="3 6" id="KW-0812">Transmembrane</keyword>
<dbReference type="Proteomes" id="UP000008136">
    <property type="component" value="Chromosome"/>
</dbReference>
<dbReference type="PANTHER" id="PTHR21716:SF4">
    <property type="entry name" value="TRANSMEMBRANE PROTEIN 245"/>
    <property type="match status" value="1"/>
</dbReference>
<dbReference type="GO" id="GO:0016020">
    <property type="term" value="C:membrane"/>
    <property type="evidence" value="ECO:0007669"/>
    <property type="project" value="UniProtKB-SubCell"/>
</dbReference>
<evidence type="ECO:0000313" key="7">
    <source>
        <dbReference type="EMBL" id="AEA46804.1"/>
    </source>
</evidence>
<evidence type="ECO:0000256" key="2">
    <source>
        <dbReference type="ARBA" id="ARBA00009773"/>
    </source>
</evidence>
<dbReference type="OrthoDB" id="137390at2157"/>
<feature type="transmembrane region" description="Helical" evidence="6">
    <location>
        <begin position="259"/>
        <end position="282"/>
    </location>
</feature>
<dbReference type="HOGENOM" id="CLU_041771_3_0_2"/>
<dbReference type="EMBL" id="CP002588">
    <property type="protein sequence ID" value="AEA46804.1"/>
    <property type="molecule type" value="Genomic_DNA"/>
</dbReference>
<name>F2KRW3_ARCVS</name>
<sequence>MRDKWASVFVVSVVALLALLVLFFSPLLDGIVMGIVFAYVAKPIKKRVEEKTGKAAASLIATLLIIVPIFILMFYGIFQGINQLVYLFTHQHEVEQMLVSTLRDAGIDEKYIEDVRLWIPSVISLAQGKLKISAIDVTIRAVMFFMNFIISAIVCFYVLLDADSFVRKTIRIFPESRQKEIARFIAEVDETLLALWFGNFAFAVIIGLVSIPFFMAFRIPYAPLLSGLMFLAALIPVFAEWMVLAPVALFLALTNLNMAIWFTAIGFLFLYFLPEVVLRPYFVGHASRIHPLALLLAFIGGAMVGGVAGFFVAPMVVAVITAVYNYYTK</sequence>
<gene>
    <name evidence="7" type="ordered locus">Arcve_0788</name>
</gene>
<proteinExistence type="inferred from homology"/>
<feature type="transmembrane region" description="Helical" evidence="6">
    <location>
        <begin position="55"/>
        <end position="78"/>
    </location>
</feature>
<accession>F2KRW3</accession>
<evidence type="ECO:0000256" key="3">
    <source>
        <dbReference type="ARBA" id="ARBA00022692"/>
    </source>
</evidence>
<feature type="transmembrane region" description="Helical" evidence="6">
    <location>
        <begin position="193"/>
        <end position="216"/>
    </location>
</feature>
<keyword evidence="4 6" id="KW-1133">Transmembrane helix</keyword>
<comment type="similarity">
    <text evidence="2">Belongs to the autoinducer-2 exporter (AI-2E) (TC 2.A.86) family.</text>
</comment>
<dbReference type="Pfam" id="PF01594">
    <property type="entry name" value="AI-2E_transport"/>
    <property type="match status" value="1"/>
</dbReference>
<reference evidence="7 8" key="1">
    <citation type="submission" date="2011-03" db="EMBL/GenBank/DDBJ databases">
        <title>The complete genome of Archaeoglobus veneficus SNP6.</title>
        <authorList>
            <consortium name="US DOE Joint Genome Institute (JGI-PGF)"/>
            <person name="Lucas S."/>
            <person name="Copeland A."/>
            <person name="Lapidus A."/>
            <person name="Bruce D."/>
            <person name="Goodwin L."/>
            <person name="Pitluck S."/>
            <person name="Kyrpides N."/>
            <person name="Mavromatis K."/>
            <person name="Pagani I."/>
            <person name="Ivanova N."/>
            <person name="Mikhailova N."/>
            <person name="Lu M."/>
            <person name="Detter J.C."/>
            <person name="Tapia R."/>
            <person name="Han C."/>
            <person name="Land M."/>
            <person name="Hauser L."/>
            <person name="Markowitz V."/>
            <person name="Cheng J.-F."/>
            <person name="Hugenholtz P."/>
            <person name="Woyke T."/>
            <person name="Wu D."/>
            <person name="Spring S."/>
            <person name="Brambilla E."/>
            <person name="Klenk H.-P."/>
            <person name="Eisen J.A."/>
        </authorList>
    </citation>
    <scope>NUCLEOTIDE SEQUENCE [LARGE SCALE GENOMIC DNA]</scope>
    <source>
        <strain>SNP6</strain>
    </source>
</reference>